<keyword evidence="6" id="KW-1185">Reference proteome</keyword>
<organism evidence="5 6">
    <name type="scientific">Trinickia soli</name>
    <dbReference type="NCBI Taxonomy" id="380675"/>
    <lineage>
        <taxon>Bacteria</taxon>
        <taxon>Pseudomonadati</taxon>
        <taxon>Pseudomonadota</taxon>
        <taxon>Betaproteobacteria</taxon>
        <taxon>Burkholderiales</taxon>
        <taxon>Burkholderiaceae</taxon>
        <taxon>Trinickia</taxon>
    </lineage>
</organism>
<dbReference type="Gene3D" id="1.10.10.10">
    <property type="entry name" value="Winged helix-like DNA-binding domain superfamily/Winged helix DNA-binding domain"/>
    <property type="match status" value="1"/>
</dbReference>
<name>A0A2N7VG23_9BURK</name>
<evidence type="ECO:0000256" key="2">
    <source>
        <dbReference type="ARBA" id="ARBA00023125"/>
    </source>
</evidence>
<sequence>MDTTMLTVGNESGLALGLTHTGAMSRDALEARGKHRGRRAAKVHGAARKGSDVHGSVRRAGAVPFAAGAIPAHAHDAAADHRTDTRIAAELMTARDPDERTRLVRALLNVTGFRTLAYFTVRAGRHEPTDAWVTDTLTPSHFGQAYFDAGYQAHDPRLATVLNASAPLVWDLSWLLRAWRGRGAPAAMCSLFDELARDEVRSGVMFGIASTQGGLRAIVSLSSSQADRGWISDNVLAQALALGLSLHRFASDPAHVPRVCEASAADAPSDMQTRILACLAGGLSDKQIASRLQTTPHNVDYHLRFLRRRYGAANRTHLAFLAGGMELELA</sequence>
<dbReference type="InterPro" id="IPR036388">
    <property type="entry name" value="WH-like_DNA-bd_sf"/>
</dbReference>
<evidence type="ECO:0000313" key="5">
    <source>
        <dbReference type="EMBL" id="PMS16096.1"/>
    </source>
</evidence>
<dbReference type="GO" id="GO:0003677">
    <property type="term" value="F:DNA binding"/>
    <property type="evidence" value="ECO:0007669"/>
    <property type="project" value="UniProtKB-KW"/>
</dbReference>
<dbReference type="SUPFAM" id="SSF75516">
    <property type="entry name" value="Pheromone-binding domain of LuxR-like quorum-sensing transcription factors"/>
    <property type="match status" value="1"/>
</dbReference>
<gene>
    <name evidence="5" type="ORF">C0Z19_26455</name>
</gene>
<evidence type="ECO:0000256" key="3">
    <source>
        <dbReference type="ARBA" id="ARBA00023163"/>
    </source>
</evidence>
<dbReference type="SUPFAM" id="SSF46894">
    <property type="entry name" value="C-terminal effector domain of the bipartite response regulators"/>
    <property type="match status" value="1"/>
</dbReference>
<dbReference type="EMBL" id="PNYB01000038">
    <property type="protein sequence ID" value="PMS16096.1"/>
    <property type="molecule type" value="Genomic_DNA"/>
</dbReference>
<feature type="domain" description="HTH luxR-type" evidence="4">
    <location>
        <begin position="265"/>
        <end position="322"/>
    </location>
</feature>
<dbReference type="GO" id="GO:0006355">
    <property type="term" value="P:regulation of DNA-templated transcription"/>
    <property type="evidence" value="ECO:0007669"/>
    <property type="project" value="InterPro"/>
</dbReference>
<dbReference type="InterPro" id="IPR000792">
    <property type="entry name" value="Tscrpt_reg_LuxR_C"/>
</dbReference>
<dbReference type="Proteomes" id="UP000235347">
    <property type="component" value="Unassembled WGS sequence"/>
</dbReference>
<dbReference type="AlphaFoldDB" id="A0A2N7VG23"/>
<proteinExistence type="predicted"/>
<comment type="caution">
    <text evidence="5">The sequence shown here is derived from an EMBL/GenBank/DDBJ whole genome shotgun (WGS) entry which is preliminary data.</text>
</comment>
<dbReference type="SMART" id="SM00421">
    <property type="entry name" value="HTH_LUXR"/>
    <property type="match status" value="1"/>
</dbReference>
<keyword evidence="3" id="KW-0804">Transcription</keyword>
<dbReference type="Pfam" id="PF00196">
    <property type="entry name" value="GerE"/>
    <property type="match status" value="1"/>
</dbReference>
<dbReference type="Pfam" id="PF03472">
    <property type="entry name" value="Autoind_bind"/>
    <property type="match status" value="1"/>
</dbReference>
<dbReference type="Gene3D" id="3.30.450.80">
    <property type="entry name" value="Transcription factor LuxR-like, autoinducer-binding domain"/>
    <property type="match status" value="1"/>
</dbReference>
<dbReference type="InterPro" id="IPR036693">
    <property type="entry name" value="TF_LuxR_autoind-bd_dom_sf"/>
</dbReference>
<dbReference type="InterPro" id="IPR005143">
    <property type="entry name" value="TF_LuxR_autoind-bd_dom"/>
</dbReference>
<dbReference type="InterPro" id="IPR016032">
    <property type="entry name" value="Sig_transdc_resp-reg_C-effctor"/>
</dbReference>
<evidence type="ECO:0000313" key="6">
    <source>
        <dbReference type="Proteomes" id="UP000235347"/>
    </source>
</evidence>
<keyword evidence="2" id="KW-0238">DNA-binding</keyword>
<evidence type="ECO:0000256" key="1">
    <source>
        <dbReference type="ARBA" id="ARBA00023015"/>
    </source>
</evidence>
<accession>A0A2N7VG23</accession>
<keyword evidence="1" id="KW-0805">Transcription regulation</keyword>
<reference evidence="5 6" key="1">
    <citation type="submission" date="2018-01" db="EMBL/GenBank/DDBJ databases">
        <title>Whole genome analyses suggest that Burkholderia sensu lato contains two further novel genera in the rhizoxinica-symbiotica group Mycetohabitans gen. nov., and Trinickia gen. nov.: implications for the evolution of diazotrophy and nodulation in the Burkholderiaceae.</title>
        <authorList>
            <person name="Estrada-de los Santos P."/>
            <person name="Palmer M."/>
            <person name="Chavez-Ramirez B."/>
            <person name="Beukes C."/>
            <person name="Steenkamp E.T."/>
            <person name="Hirsch A.M."/>
            <person name="Manyaka P."/>
            <person name="Maluk M."/>
            <person name="Lafos M."/>
            <person name="Crook M."/>
            <person name="Gross E."/>
            <person name="Simon M.F."/>
            <person name="Bueno dos Reis Junior F."/>
            <person name="Poole P.S."/>
            <person name="Venter S.N."/>
            <person name="James E.K."/>
        </authorList>
    </citation>
    <scope>NUCLEOTIDE SEQUENCE [LARGE SCALE GENOMIC DNA]</scope>
    <source>
        <strain evidence="5 6">GP25-8</strain>
    </source>
</reference>
<protein>
    <recommendedName>
        <fullName evidence="4">HTH luxR-type domain-containing protein</fullName>
    </recommendedName>
</protein>
<dbReference type="RefSeq" id="WP_102612799.1">
    <property type="nucleotide sequence ID" value="NZ_CADIKD010000014.1"/>
</dbReference>
<evidence type="ECO:0000259" key="4">
    <source>
        <dbReference type="SMART" id="SM00421"/>
    </source>
</evidence>